<evidence type="ECO:0000259" key="4">
    <source>
        <dbReference type="Pfam" id="PF22936"/>
    </source>
</evidence>
<feature type="domain" description="GAG-pre-integrase" evidence="3">
    <location>
        <begin position="201"/>
        <end position="252"/>
    </location>
</feature>
<dbReference type="EMBL" id="JH429606">
    <property type="status" value="NOT_ANNOTATED_CDS"/>
    <property type="molecule type" value="Genomic_DNA"/>
</dbReference>
<name>T1IGT8_STRMM</name>
<feature type="domain" description="Retrovirus-related Pol polyprotein from transposon TNT 1-94-like beta-barrel" evidence="4">
    <location>
        <begin position="61"/>
        <end position="124"/>
    </location>
</feature>
<dbReference type="Proteomes" id="UP000014500">
    <property type="component" value="Unassembled WGS sequence"/>
</dbReference>
<proteinExistence type="predicted"/>
<evidence type="ECO:0000313" key="6">
    <source>
        <dbReference type="Proteomes" id="UP000014500"/>
    </source>
</evidence>
<accession>T1IGT8</accession>
<feature type="transmembrane region" description="Helical" evidence="2">
    <location>
        <begin position="122"/>
        <end position="144"/>
    </location>
</feature>
<sequence>CQEKGHYSNKCQNAAVPRGNKTRGGAVRGRGRDKAEAYYCKRVKDISNVVACTTVINNLTWYLDCACSDHVCSNKSVFSNFRVVKDAPLELGEGYSTVQGIGDIKLYTHVDGAENQITLKNMLPVCTFTFLTGLLPFIVAHIMIPYNAHIMFRGKLLVNDGLYELTSRTVPACTDNVHSQVIPSHKLEKLGGVVESNNFPSCNISVSAWHRRYAHMYVRGLKQLANNDDVKGIEFSSPVKDIKCDVCNISKSTRASYKSLENHFDDDVFEAEAQSDEDQNDEDLDVFGTPMKPGRRSEIEIEARNANRLVKIDSPLPMISEQVETPLHKNISSRKTRGPKLWKDTSNLPSTSRLTCILVPELPGWERVVKVRQGGVSAGDQDVEYWDELGFGPIRSYKKVQARCESRKIPYHKEYFDFSGRVKREEKPEFDDEMTDEDGRILSDNDEEYPFAVFEIKYSLTFLCQGKMADVFAPCYFNITQFKEDNAVLSDYNHSQAVVIDFEIAAATYLYMSLNVITICIVAKQHSSIKTIVFGYKSDWLYGTIKQYNCYYYFGVFPVLIEGRCNRMLPAPPTLGEAQCFCSDEPCRFALKTPRQHQVIAVLYSIHTAPSVPVPAPQRYKLRDQTVDMPFSPKKNLLFIRDEVSEHICNINQAHFILPQNQFCHLKHLSIMHNSFVTAIDISRQTFSRINTPKRPCKSNDEISNCEHRCYELILEKQAFTCRLPFMEQRNLALCMTQETAKTTHKIYLETQFKTNPQAHCSCDVRCQETIFNPSIIKSIYPGSATTLRYSVESDIREKIEEQEIISIL</sequence>
<dbReference type="Pfam" id="PF22936">
    <property type="entry name" value="Pol_BBD"/>
    <property type="match status" value="1"/>
</dbReference>
<evidence type="ECO:0000259" key="3">
    <source>
        <dbReference type="Pfam" id="PF13976"/>
    </source>
</evidence>
<feature type="region of interest" description="Disordered" evidence="1">
    <location>
        <begin position="273"/>
        <end position="292"/>
    </location>
</feature>
<reference evidence="5" key="2">
    <citation type="submission" date="2015-02" db="UniProtKB">
        <authorList>
            <consortium name="EnsemblMetazoa"/>
        </authorList>
    </citation>
    <scope>IDENTIFICATION</scope>
</reference>
<dbReference type="InterPro" id="IPR054722">
    <property type="entry name" value="PolX-like_BBD"/>
</dbReference>
<feature type="compositionally biased region" description="Acidic residues" evidence="1">
    <location>
        <begin position="273"/>
        <end position="285"/>
    </location>
</feature>
<organism evidence="5 6">
    <name type="scientific">Strigamia maritima</name>
    <name type="common">European centipede</name>
    <name type="synonym">Geophilus maritimus</name>
    <dbReference type="NCBI Taxonomy" id="126957"/>
    <lineage>
        <taxon>Eukaryota</taxon>
        <taxon>Metazoa</taxon>
        <taxon>Ecdysozoa</taxon>
        <taxon>Arthropoda</taxon>
        <taxon>Myriapoda</taxon>
        <taxon>Chilopoda</taxon>
        <taxon>Pleurostigmophora</taxon>
        <taxon>Geophilomorpha</taxon>
        <taxon>Linotaeniidae</taxon>
        <taxon>Strigamia</taxon>
    </lineage>
</organism>
<evidence type="ECO:0000256" key="2">
    <source>
        <dbReference type="SAM" id="Phobius"/>
    </source>
</evidence>
<keyword evidence="6" id="KW-1185">Reference proteome</keyword>
<keyword evidence="2" id="KW-1133">Transmembrane helix</keyword>
<dbReference type="HOGENOM" id="CLU_348722_0_0_1"/>
<dbReference type="AlphaFoldDB" id="T1IGT8"/>
<keyword evidence="2" id="KW-0812">Transmembrane</keyword>
<dbReference type="EnsemblMetazoa" id="SMAR000038-RA">
    <property type="protein sequence ID" value="SMAR000038-PA"/>
    <property type="gene ID" value="SMAR000038"/>
</dbReference>
<reference evidence="6" key="1">
    <citation type="submission" date="2011-05" db="EMBL/GenBank/DDBJ databases">
        <authorList>
            <person name="Richards S.R."/>
            <person name="Qu J."/>
            <person name="Jiang H."/>
            <person name="Jhangiani S.N."/>
            <person name="Agravi P."/>
            <person name="Goodspeed R."/>
            <person name="Gross S."/>
            <person name="Mandapat C."/>
            <person name="Jackson L."/>
            <person name="Mathew T."/>
            <person name="Pu L."/>
            <person name="Thornton R."/>
            <person name="Saada N."/>
            <person name="Wilczek-Boney K.B."/>
            <person name="Lee S."/>
            <person name="Kovar C."/>
            <person name="Wu Y."/>
            <person name="Scherer S.E."/>
            <person name="Worley K.C."/>
            <person name="Muzny D.M."/>
            <person name="Gibbs R."/>
        </authorList>
    </citation>
    <scope>NUCLEOTIDE SEQUENCE</scope>
    <source>
        <strain evidence="6">Brora</strain>
    </source>
</reference>
<keyword evidence="2" id="KW-0472">Membrane</keyword>
<evidence type="ECO:0000313" key="5">
    <source>
        <dbReference type="EnsemblMetazoa" id="SMAR000038-PA"/>
    </source>
</evidence>
<evidence type="ECO:0000256" key="1">
    <source>
        <dbReference type="SAM" id="MobiDB-lite"/>
    </source>
</evidence>
<dbReference type="Gene3D" id="3.30.890.10">
    <property type="entry name" value="Methyl-cpg-binding Protein 2, Chain A"/>
    <property type="match status" value="1"/>
</dbReference>
<dbReference type="Pfam" id="PF13976">
    <property type="entry name" value="gag_pre-integrs"/>
    <property type="match status" value="1"/>
</dbReference>
<feature type="region of interest" description="Disordered" evidence="1">
    <location>
        <begin position="1"/>
        <end position="28"/>
    </location>
</feature>
<dbReference type="InterPro" id="IPR025724">
    <property type="entry name" value="GAG-pre-integrase_dom"/>
</dbReference>
<protein>
    <submittedName>
        <fullName evidence="5">Uncharacterized protein</fullName>
    </submittedName>
</protein>